<comment type="caution">
    <text evidence="1">The sequence shown here is derived from an EMBL/GenBank/DDBJ whole genome shotgun (WGS) entry which is preliminary data.</text>
</comment>
<dbReference type="EMBL" id="AAGCYI010000049">
    <property type="protein sequence ID" value="EBM5456524.1"/>
    <property type="molecule type" value="Genomic_DNA"/>
</dbReference>
<dbReference type="Pfam" id="PF05717">
    <property type="entry name" value="TnpB_IS66"/>
    <property type="match status" value="1"/>
</dbReference>
<name>A0A5T6J829_SALER</name>
<sequence length="111" mass="13192">MLTPERLFIAIAPVDMRRGIDTLTQLVADNLHTDWRDGAAFVFCNRARSRIKILRWDKHGVWLSTRRLHRGHFVWPRATDDVRPLTREQFSWLIKGVDWQQIDGADLTQWR</sequence>
<dbReference type="AlphaFoldDB" id="A0A5T6J829"/>
<dbReference type="RefSeq" id="WP_058344436.1">
    <property type="nucleotide sequence ID" value="NZ_MYLA01000025.1"/>
</dbReference>
<reference evidence="1" key="1">
    <citation type="submission" date="2018-08" db="EMBL/GenBank/DDBJ databases">
        <authorList>
            <consortium name="PulseNet: The National Subtyping Network for Foodborne Disease Surveillance"/>
            <person name="Tarr C.L."/>
            <person name="Trees E."/>
            <person name="Katz L.S."/>
            <person name="Carleton-Romer H.A."/>
            <person name="Stroika S."/>
            <person name="Kucerova Z."/>
            <person name="Roache K.F."/>
            <person name="Sabol A.L."/>
            <person name="Besser J."/>
            <person name="Gerner-Smidt P."/>
        </authorList>
    </citation>
    <scope>NUCLEOTIDE SEQUENCE</scope>
    <source>
        <strain evidence="1">PNUSAS051244</strain>
    </source>
</reference>
<organism evidence="1">
    <name type="scientific">Salmonella enterica</name>
    <name type="common">Salmonella choleraesuis</name>
    <dbReference type="NCBI Taxonomy" id="28901"/>
    <lineage>
        <taxon>Bacteria</taxon>
        <taxon>Pseudomonadati</taxon>
        <taxon>Pseudomonadota</taxon>
        <taxon>Gammaproteobacteria</taxon>
        <taxon>Enterobacterales</taxon>
        <taxon>Enterobacteriaceae</taxon>
        <taxon>Salmonella</taxon>
    </lineage>
</organism>
<protein>
    <recommendedName>
        <fullName evidence="2">IS66 family insertion sequence element accessory protein TnpB</fullName>
    </recommendedName>
</protein>
<gene>
    <name evidence="1" type="ORF">D1D85_23345</name>
</gene>
<evidence type="ECO:0008006" key="2">
    <source>
        <dbReference type="Google" id="ProtNLM"/>
    </source>
</evidence>
<dbReference type="InterPro" id="IPR008878">
    <property type="entry name" value="Transposase_IS66_Orf2"/>
</dbReference>
<dbReference type="PANTHER" id="PTHR36455">
    <property type="match status" value="1"/>
</dbReference>
<evidence type="ECO:0000313" key="1">
    <source>
        <dbReference type="EMBL" id="EBM5456524.1"/>
    </source>
</evidence>
<dbReference type="PANTHER" id="PTHR36455:SF1">
    <property type="entry name" value="BLR8292 PROTEIN"/>
    <property type="match status" value="1"/>
</dbReference>
<accession>A0A5T6J829</accession>
<dbReference type="NCBIfam" id="NF033819">
    <property type="entry name" value="IS66_TnpB"/>
    <property type="match status" value="1"/>
</dbReference>
<proteinExistence type="predicted"/>
<dbReference type="GeneID" id="39466238"/>